<dbReference type="KEGG" id="etd:ETAF_3335"/>
<dbReference type="Proteomes" id="UP000002230">
    <property type="component" value="Chromosome"/>
</dbReference>
<reference evidence="2" key="1">
    <citation type="submission" date="2010-08" db="EMBL/GenBank/DDBJ databases">
        <title>Genome comparisons of Edwardsiella bacteria analysed using deep sequencing technology.</title>
        <authorList>
            <person name="van Soest J.J."/>
            <person name="Henkel C.V."/>
            <person name="Jansen H.J."/>
            <person name="van den Hondel C.A.M.J.J."/>
            <person name="Bloemberg G.V."/>
            <person name="Meijer A.H."/>
            <person name="Spaink H.P."/>
        </authorList>
    </citation>
    <scope>NUCLEOTIDE SEQUENCE [LARGE SCALE GENOMIC DNA]</scope>
    <source>
        <strain evidence="2">FL6-60</strain>
    </source>
</reference>
<accession>A0A0H3DPF5</accession>
<dbReference type="HOGENOM" id="CLU_3135107_0_0_6"/>
<protein>
    <submittedName>
        <fullName evidence="1">Uncharacterized protein</fullName>
    </submittedName>
</protein>
<keyword evidence="2" id="KW-1185">Reference proteome</keyword>
<dbReference type="EMBL" id="CP002154">
    <property type="protein sequence ID" value="ADM41278.1"/>
    <property type="molecule type" value="Genomic_DNA"/>
</dbReference>
<gene>
    <name evidence="1" type="ordered locus">ETAF_3335</name>
</gene>
<dbReference type="AlphaFoldDB" id="A0A0H3DPF5"/>
<sequence length="49" mass="5657">MRSPDSRCQTGRYYQGSRHQLELIKDKKSPIKANVLLNRVNGDDSPRID</sequence>
<organism evidence="1 2">
    <name type="scientific">Edwardsiella tarda (strain FL6-60)</name>
    <dbReference type="NCBI Taxonomy" id="718251"/>
    <lineage>
        <taxon>Bacteria</taxon>
        <taxon>Pseudomonadati</taxon>
        <taxon>Pseudomonadota</taxon>
        <taxon>Gammaproteobacteria</taxon>
        <taxon>Enterobacterales</taxon>
        <taxon>Hafniaceae</taxon>
        <taxon>Edwardsiella</taxon>
    </lineage>
</organism>
<name>A0A0H3DPF5_EDWTF</name>
<evidence type="ECO:0000313" key="1">
    <source>
        <dbReference type="EMBL" id="ADM41278.1"/>
    </source>
</evidence>
<proteinExistence type="predicted"/>
<reference evidence="1 2" key="2">
    <citation type="journal article" date="2011" name="BMC Immunol.">
        <title>Comparison of static immersion and intravenous injection systems for exposure of zebrafish embryos to the natural pathogen Edwardsiella tarda.</title>
        <authorList>
            <person name="van Soest J.J."/>
            <person name="Stockhammer O.W."/>
            <person name="Ordas A."/>
            <person name="Bloemberg G.V."/>
            <person name="Spaink H.P."/>
            <person name="Meijer A.H."/>
        </authorList>
    </citation>
    <scope>NUCLEOTIDE SEQUENCE [LARGE SCALE GENOMIC DNA]</scope>
    <source>
        <strain evidence="1 2">FL6-60</strain>
    </source>
</reference>
<evidence type="ECO:0000313" key="2">
    <source>
        <dbReference type="Proteomes" id="UP000002230"/>
    </source>
</evidence>